<dbReference type="Proteomes" id="UP000240962">
    <property type="component" value="Segment"/>
</dbReference>
<accession>A0A2H5BGX8</accession>
<protein>
    <submittedName>
        <fullName evidence="1">Uncharacterized protein</fullName>
    </submittedName>
</protein>
<reference evidence="2" key="1">
    <citation type="submission" date="2017-12" db="EMBL/GenBank/DDBJ databases">
        <authorList>
            <person name="Page C.L."/>
            <person name="McFadden E.F."/>
            <person name="Syed A.X."/>
            <person name="Lafty E.M."/>
            <person name="Hyatt D.A."/>
            <person name="Farronato D.M."/>
            <person name="Dong S.Z."/>
            <person name="Apostolopoulos E.L."/>
            <person name="Broussard G.W."/>
        </authorList>
    </citation>
    <scope>NUCLEOTIDE SEQUENCE [LARGE SCALE GENOMIC DNA]</scope>
</reference>
<organism evidence="1 2">
    <name type="scientific">Vibrio phage Thalassa</name>
    <dbReference type="NCBI Taxonomy" id="2570301"/>
    <lineage>
        <taxon>Viruses</taxon>
        <taxon>Duplodnaviria</taxon>
        <taxon>Heunggongvirae</taxon>
        <taxon>Uroviricota</taxon>
        <taxon>Caudoviricetes</taxon>
        <taxon>Demerecviridae</taxon>
        <taxon>Ermolyevavirinae</taxon>
        <taxon>Thalassavirus</taxon>
        <taxon>Thalassavirus thalassa</taxon>
    </lineage>
</organism>
<name>A0A2H5BGX8_9CAUD</name>
<evidence type="ECO:0000313" key="2">
    <source>
        <dbReference type="Proteomes" id="UP000240962"/>
    </source>
</evidence>
<evidence type="ECO:0000313" key="1">
    <source>
        <dbReference type="EMBL" id="AUG85219.1"/>
    </source>
</evidence>
<sequence>MTDKLLPDIIQPEGLQVAEMYLMLGGDSKRTATELNLPVAEVEAQLKKNEVRTYINRQFHEQGFRNKFRIFGVMDQLLNMKLEEIQDTQVGTSVDIVDLIKVMHKMKMDEMKMEVEMLKAQGATAGPTNQTNIQNNINMPGGDDENYMALINKLVG</sequence>
<proteinExistence type="predicted"/>
<keyword evidence="2" id="KW-1185">Reference proteome</keyword>
<dbReference type="EMBL" id="MG649967">
    <property type="protein sequence ID" value="AUG85219.1"/>
    <property type="molecule type" value="Genomic_DNA"/>
</dbReference>
<gene>
    <name evidence="1" type="ORF">THALASSA_17</name>
</gene>